<evidence type="ECO:0000313" key="2">
    <source>
        <dbReference type="Ensembl" id="ENSMSIP00000022445.1"/>
    </source>
</evidence>
<keyword evidence="1" id="KW-0472">Membrane</keyword>
<name>A0A8C6HL84_MUSSI</name>
<evidence type="ECO:0000313" key="3">
    <source>
        <dbReference type="Proteomes" id="UP000694415"/>
    </source>
</evidence>
<reference evidence="2" key="1">
    <citation type="submission" date="2025-08" db="UniProtKB">
        <authorList>
            <consortium name="Ensembl"/>
        </authorList>
    </citation>
    <scope>IDENTIFICATION</scope>
</reference>
<feature type="transmembrane region" description="Helical" evidence="1">
    <location>
        <begin position="83"/>
        <end position="106"/>
    </location>
</feature>
<reference evidence="2" key="2">
    <citation type="submission" date="2025-09" db="UniProtKB">
        <authorList>
            <consortium name="Ensembl"/>
        </authorList>
    </citation>
    <scope>IDENTIFICATION</scope>
</reference>
<dbReference type="AlphaFoldDB" id="A0A8C6HL84"/>
<evidence type="ECO:0000256" key="1">
    <source>
        <dbReference type="SAM" id="Phobius"/>
    </source>
</evidence>
<organism evidence="2 3">
    <name type="scientific">Mus spicilegus</name>
    <name type="common">Mound-building mouse</name>
    <dbReference type="NCBI Taxonomy" id="10103"/>
    <lineage>
        <taxon>Eukaryota</taxon>
        <taxon>Metazoa</taxon>
        <taxon>Chordata</taxon>
        <taxon>Craniata</taxon>
        <taxon>Vertebrata</taxon>
        <taxon>Euteleostomi</taxon>
        <taxon>Mammalia</taxon>
        <taxon>Eutheria</taxon>
        <taxon>Euarchontoglires</taxon>
        <taxon>Glires</taxon>
        <taxon>Rodentia</taxon>
        <taxon>Myomorpha</taxon>
        <taxon>Muroidea</taxon>
        <taxon>Muridae</taxon>
        <taxon>Murinae</taxon>
        <taxon>Mus</taxon>
        <taxon>Mus</taxon>
    </lineage>
</organism>
<dbReference type="Ensembl" id="ENSMSIT00000028304.1">
    <property type="protein sequence ID" value="ENSMSIP00000022445.1"/>
    <property type="gene ID" value="ENSMSIG00000019061.1"/>
</dbReference>
<sequence>MHTSVIFIDWLVNNTQKRRISEPCSLPEAHSPRKKYRLTGVEVLNIHTWPYNCSVLTIFFLIILKTNTMFLCSLNDLYIYPLYSFSIDFSIFFLIYFILLITNFYLASIYISN</sequence>
<keyword evidence="1" id="KW-1133">Transmembrane helix</keyword>
<protein>
    <submittedName>
        <fullName evidence="2">Uncharacterized protein</fullName>
    </submittedName>
</protein>
<proteinExistence type="predicted"/>
<keyword evidence="3" id="KW-1185">Reference proteome</keyword>
<accession>A0A8C6HL84</accession>
<feature type="transmembrane region" description="Helical" evidence="1">
    <location>
        <begin position="43"/>
        <end position="63"/>
    </location>
</feature>
<keyword evidence="1" id="KW-0812">Transmembrane</keyword>
<dbReference type="Proteomes" id="UP000694415">
    <property type="component" value="Unplaced"/>
</dbReference>